<feature type="compositionally biased region" description="Basic residues" evidence="1">
    <location>
        <begin position="15"/>
        <end position="24"/>
    </location>
</feature>
<protein>
    <submittedName>
        <fullName evidence="2">Uncharacterized protein</fullName>
    </submittedName>
</protein>
<dbReference type="AlphaFoldDB" id="E9E1K8"/>
<evidence type="ECO:0000313" key="2">
    <source>
        <dbReference type="EMBL" id="EFY90241.1"/>
    </source>
</evidence>
<feature type="compositionally biased region" description="Basic and acidic residues" evidence="1">
    <location>
        <begin position="92"/>
        <end position="107"/>
    </location>
</feature>
<feature type="region of interest" description="Disordered" evidence="1">
    <location>
        <begin position="124"/>
        <end position="210"/>
    </location>
</feature>
<feature type="compositionally biased region" description="Low complexity" evidence="1">
    <location>
        <begin position="131"/>
        <end position="154"/>
    </location>
</feature>
<organism evidence="3">
    <name type="scientific">Metarhizium acridum (strain CQMa 102)</name>
    <dbReference type="NCBI Taxonomy" id="655827"/>
    <lineage>
        <taxon>Eukaryota</taxon>
        <taxon>Fungi</taxon>
        <taxon>Dikarya</taxon>
        <taxon>Ascomycota</taxon>
        <taxon>Pezizomycotina</taxon>
        <taxon>Sordariomycetes</taxon>
        <taxon>Hypocreomycetidae</taxon>
        <taxon>Hypocreales</taxon>
        <taxon>Clavicipitaceae</taxon>
        <taxon>Metarhizium</taxon>
    </lineage>
</organism>
<feature type="region of interest" description="Disordered" evidence="1">
    <location>
        <begin position="1"/>
        <end position="109"/>
    </location>
</feature>
<reference evidence="2 3" key="1">
    <citation type="journal article" date="2011" name="PLoS Genet.">
        <title>Genome sequencing and comparative transcriptomics of the model entomopathogenic fungi Metarhizium anisopliae and M. acridum.</title>
        <authorList>
            <person name="Gao Q."/>
            <person name="Jin K."/>
            <person name="Ying S.H."/>
            <person name="Zhang Y."/>
            <person name="Xiao G."/>
            <person name="Shang Y."/>
            <person name="Duan Z."/>
            <person name="Hu X."/>
            <person name="Xie X.Q."/>
            <person name="Zhou G."/>
            <person name="Peng G."/>
            <person name="Luo Z."/>
            <person name="Huang W."/>
            <person name="Wang B."/>
            <person name="Fang W."/>
            <person name="Wang S."/>
            <person name="Zhong Y."/>
            <person name="Ma L.J."/>
            <person name="St Leger R.J."/>
            <person name="Zhao G.P."/>
            <person name="Pei Y."/>
            <person name="Feng M.G."/>
            <person name="Xia Y."/>
            <person name="Wang C."/>
        </authorList>
    </citation>
    <scope>NUCLEOTIDE SEQUENCE [LARGE SCALE GENOMIC DNA]</scope>
    <source>
        <strain evidence="2 3">CQMa 102</strain>
    </source>
</reference>
<proteinExistence type="predicted"/>
<dbReference type="eggNOG" id="ENOG502S5M8">
    <property type="taxonomic scope" value="Eukaryota"/>
</dbReference>
<dbReference type="InterPro" id="IPR010756">
    <property type="entry name" value="Tls1-like"/>
</dbReference>
<feature type="compositionally biased region" description="Basic and acidic residues" evidence="1">
    <location>
        <begin position="201"/>
        <end position="210"/>
    </location>
</feature>
<dbReference type="Proteomes" id="UP000002499">
    <property type="component" value="Unassembled WGS sequence"/>
</dbReference>
<accession>E9E1K8</accession>
<dbReference type="EMBL" id="GL698492">
    <property type="protein sequence ID" value="EFY90241.1"/>
    <property type="molecule type" value="Genomic_DNA"/>
</dbReference>
<evidence type="ECO:0000313" key="3">
    <source>
        <dbReference type="Proteomes" id="UP000002499"/>
    </source>
</evidence>
<keyword evidence="3" id="KW-1185">Reference proteome</keyword>
<name>E9E1K8_METAQ</name>
<dbReference type="OrthoDB" id="5627at2759"/>
<dbReference type="InParanoid" id="E9E1K8"/>
<dbReference type="HOGENOM" id="CLU_047429_1_0_1"/>
<sequence>MEPSQDDPAAAIRFRPSKKRKAYRQRADDSPPPTTPKDTRPPEQTSREQQASDAESAVTAAMRARSSRRARLRGVGFTSDDQHDAPAPTAPTDRERAPAKGIPDRFTHQTGLVATLNDRHMNEYIESRLSAHAAPGPSQPAAPEEASARPPAGAHAHRTHDQPTKHGKLLEVDVPADARRDARKRPPDSEPARPRRGRNRRGSDDMKRDQLVEAFLHENKLYGRKKQGVLTCN</sequence>
<evidence type="ECO:0000256" key="1">
    <source>
        <dbReference type="SAM" id="MobiDB-lite"/>
    </source>
</evidence>
<dbReference type="Pfam" id="PF07052">
    <property type="entry name" value="Hep_59"/>
    <property type="match status" value="1"/>
</dbReference>
<feature type="compositionally biased region" description="Basic and acidic residues" evidence="1">
    <location>
        <begin position="159"/>
        <end position="193"/>
    </location>
</feature>
<feature type="compositionally biased region" description="Polar residues" evidence="1">
    <location>
        <begin position="43"/>
        <end position="53"/>
    </location>
</feature>
<gene>
    <name evidence="2" type="ORF">MAC_03756</name>
</gene>